<reference evidence="1 2" key="2">
    <citation type="journal article" date="2022" name="Mol. Biol. Evol.">
        <title>Comparative Genomics Reveals Insights into the Divergent Evolution of Astigmatic Mites and Household Pest Adaptations.</title>
        <authorList>
            <person name="Xiong Q."/>
            <person name="Wan A.T."/>
            <person name="Liu X."/>
            <person name="Fung C.S."/>
            <person name="Xiao X."/>
            <person name="Malainual N."/>
            <person name="Hou J."/>
            <person name="Wang L."/>
            <person name="Wang M."/>
            <person name="Yang K.Y."/>
            <person name="Cui Y."/>
            <person name="Leung E.L."/>
            <person name="Nong W."/>
            <person name="Shin S.K."/>
            <person name="Au S.W."/>
            <person name="Jeong K.Y."/>
            <person name="Chew F.T."/>
            <person name="Hui J.H."/>
            <person name="Leung T.F."/>
            <person name="Tungtrongchitr A."/>
            <person name="Zhong N."/>
            <person name="Liu Z."/>
            <person name="Tsui S.K."/>
        </authorList>
    </citation>
    <scope>NUCLEOTIDE SEQUENCE [LARGE SCALE GENOMIC DNA]</scope>
    <source>
        <strain evidence="1">Derp</strain>
    </source>
</reference>
<organism evidence="1 2">
    <name type="scientific">Dermatophagoides pteronyssinus</name>
    <name type="common">European house dust mite</name>
    <dbReference type="NCBI Taxonomy" id="6956"/>
    <lineage>
        <taxon>Eukaryota</taxon>
        <taxon>Metazoa</taxon>
        <taxon>Ecdysozoa</taxon>
        <taxon>Arthropoda</taxon>
        <taxon>Chelicerata</taxon>
        <taxon>Arachnida</taxon>
        <taxon>Acari</taxon>
        <taxon>Acariformes</taxon>
        <taxon>Sarcoptiformes</taxon>
        <taxon>Astigmata</taxon>
        <taxon>Psoroptidia</taxon>
        <taxon>Analgoidea</taxon>
        <taxon>Pyroglyphidae</taxon>
        <taxon>Dermatophagoidinae</taxon>
        <taxon>Dermatophagoides</taxon>
    </lineage>
</organism>
<gene>
    <name evidence="1" type="ORF">DERP_014675</name>
</gene>
<reference evidence="1 2" key="1">
    <citation type="journal article" date="2018" name="J. Allergy Clin. Immunol.">
        <title>High-quality assembly of Dermatophagoides pteronyssinus genome and transcriptome reveals a wide range of novel allergens.</title>
        <authorList>
            <person name="Liu X.Y."/>
            <person name="Yang K.Y."/>
            <person name="Wang M.Q."/>
            <person name="Kwok J.S."/>
            <person name="Zeng X."/>
            <person name="Yang Z."/>
            <person name="Xiao X.J."/>
            <person name="Lau C.P."/>
            <person name="Li Y."/>
            <person name="Huang Z.M."/>
            <person name="Ba J.G."/>
            <person name="Yim A.K."/>
            <person name="Ouyang C.Y."/>
            <person name="Ngai S.M."/>
            <person name="Chan T.F."/>
            <person name="Leung E.L."/>
            <person name="Liu L."/>
            <person name="Liu Z.G."/>
            <person name="Tsui S.K."/>
        </authorList>
    </citation>
    <scope>NUCLEOTIDE SEQUENCE [LARGE SCALE GENOMIC DNA]</scope>
    <source>
        <strain evidence="1">Derp</strain>
    </source>
</reference>
<comment type="caution">
    <text evidence="1">The sequence shown here is derived from an EMBL/GenBank/DDBJ whole genome shotgun (WGS) entry which is preliminary data.</text>
</comment>
<sequence>MDVDFETRILSPRDYGLEKKKEKKNSLFDGWMDGLWFFRDCVVQPLPLPSINEQKIQVIFPFLHVPNLLVLFTSSLNKD</sequence>
<evidence type="ECO:0000313" key="1">
    <source>
        <dbReference type="EMBL" id="KAH9425238.1"/>
    </source>
</evidence>
<proteinExistence type="predicted"/>
<accession>A0ABQ8JS77</accession>
<dbReference type="Proteomes" id="UP000887458">
    <property type="component" value="Unassembled WGS sequence"/>
</dbReference>
<evidence type="ECO:0000313" key="2">
    <source>
        <dbReference type="Proteomes" id="UP000887458"/>
    </source>
</evidence>
<protein>
    <submittedName>
        <fullName evidence="1">Uncharacterized protein</fullName>
    </submittedName>
</protein>
<dbReference type="EMBL" id="NJHN03000020">
    <property type="protein sequence ID" value="KAH9425238.1"/>
    <property type="molecule type" value="Genomic_DNA"/>
</dbReference>
<name>A0ABQ8JS77_DERPT</name>
<keyword evidence="2" id="KW-1185">Reference proteome</keyword>